<organism evidence="1 2">
    <name type="scientific">Enorma massiliensis</name>
    <dbReference type="NCBI Taxonomy" id="1472761"/>
    <lineage>
        <taxon>Bacteria</taxon>
        <taxon>Bacillati</taxon>
        <taxon>Actinomycetota</taxon>
        <taxon>Coriobacteriia</taxon>
        <taxon>Coriobacteriales</taxon>
        <taxon>Coriobacteriaceae</taxon>
        <taxon>Enorma</taxon>
    </lineage>
</organism>
<dbReference type="eggNOG" id="ENOG5032WGX">
    <property type="taxonomic scope" value="Bacteria"/>
</dbReference>
<evidence type="ECO:0000313" key="1">
    <source>
        <dbReference type="EMBL" id="OUN43001.1"/>
    </source>
</evidence>
<dbReference type="EMBL" id="NFHO01000005">
    <property type="protein sequence ID" value="OUN43001.1"/>
    <property type="molecule type" value="Genomic_DNA"/>
</dbReference>
<dbReference type="InterPro" id="IPR021530">
    <property type="entry name" value="AllH-like"/>
</dbReference>
<accession>A0A1Y3U2L1</accession>
<reference evidence="2" key="1">
    <citation type="submission" date="2017-04" db="EMBL/GenBank/DDBJ databases">
        <title>Function of individual gut microbiota members based on whole genome sequencing of pure cultures obtained from chicken caecum.</title>
        <authorList>
            <person name="Medvecky M."/>
            <person name="Cejkova D."/>
            <person name="Polansky O."/>
            <person name="Karasova D."/>
            <person name="Kubasova T."/>
            <person name="Cizek A."/>
            <person name="Rychlik I."/>
        </authorList>
    </citation>
    <scope>NUCLEOTIDE SEQUENCE [LARGE SCALE GENOMIC DNA]</scope>
    <source>
        <strain evidence="2">An70</strain>
    </source>
</reference>
<name>A0A1Y3U2L1_9ACTN</name>
<protein>
    <recommendedName>
        <fullName evidence="3">DUF2877 domain-containing protein</fullName>
    </recommendedName>
</protein>
<comment type="caution">
    <text evidence="1">The sequence shown here is derived from an EMBL/GenBank/DDBJ whole genome shotgun (WGS) entry which is preliminary data.</text>
</comment>
<keyword evidence="2" id="KW-1185">Reference proteome</keyword>
<evidence type="ECO:0000313" key="2">
    <source>
        <dbReference type="Proteomes" id="UP000196560"/>
    </source>
</evidence>
<dbReference type="AlphaFoldDB" id="A0A1Y3U2L1"/>
<proteinExistence type="predicted"/>
<dbReference type="Proteomes" id="UP000196560">
    <property type="component" value="Unassembled WGS sequence"/>
</dbReference>
<gene>
    <name evidence="1" type="ORF">B5G21_05170</name>
</gene>
<dbReference type="STRING" id="1118060.GCA_000311845_01406"/>
<evidence type="ECO:0008006" key="3">
    <source>
        <dbReference type="Google" id="ProtNLM"/>
    </source>
</evidence>
<dbReference type="Pfam" id="PF11392">
    <property type="entry name" value="AllH"/>
    <property type="match status" value="1"/>
</dbReference>
<dbReference type="RefSeq" id="WP_087186309.1">
    <property type="nucleotide sequence ID" value="NZ_NFHO01000005.1"/>
</dbReference>
<sequence length="297" mass="31367">MGITSVSDYAWGHLSQHATGTVHSVFSSSLNVELDGLLLHLGSSDAPLSCLGANVDAEEMPALVGSAVQGDRAVFRDGVLRIYSRARVSELELSAAPVRCMRVPELAGAFPNDIDAALLREIGVLGLADRTGLPWPDRSRSAVSELARFSAMCRRVLDKGERSCGDAQVEAAERAMYGAVEYLVGRGLGLTPSGDDVLMGFGTALRFLYCGGVSSMAQAFFETVSSVVPGKTTAVSEAYYRAMGEGYANEDYLDLLAVVRAMDEQALPDALARVLELGHTSGADSLLGFGAAFCCLL</sequence>